<evidence type="ECO:0000313" key="1">
    <source>
        <dbReference type="EMBL" id="PWW82501.1"/>
    </source>
</evidence>
<dbReference type="EMBL" id="PDNZ01000003">
    <property type="protein sequence ID" value="PWW82501.1"/>
    <property type="molecule type" value="Genomic_DNA"/>
</dbReference>
<reference evidence="2" key="1">
    <citation type="submission" date="2017-10" db="EMBL/GenBank/DDBJ databases">
        <authorList>
            <person name="Gaisin V.A."/>
            <person name="Rysina M.S."/>
            <person name="Grouzdev D.S."/>
        </authorList>
    </citation>
    <scope>NUCLEOTIDE SEQUENCE [LARGE SCALE GENOMIC DNA]</scope>
    <source>
        <strain evidence="2">V1</strain>
    </source>
</reference>
<protein>
    <recommendedName>
        <fullName evidence="3">Antitoxin</fullName>
    </recommendedName>
</protein>
<dbReference type="Proteomes" id="UP000246278">
    <property type="component" value="Unassembled WGS sequence"/>
</dbReference>
<dbReference type="RefSeq" id="WP_110022976.1">
    <property type="nucleotide sequence ID" value="NZ_PDNZ01000003.1"/>
</dbReference>
<dbReference type="AlphaFoldDB" id="A0A317TA82"/>
<accession>A0A317TA82</accession>
<dbReference type="InterPro" id="IPR049537">
    <property type="entry name" value="RelB-like"/>
</dbReference>
<organism evidence="1 2">
    <name type="scientific">Prosthecochloris marina</name>
    <dbReference type="NCBI Taxonomy" id="2017681"/>
    <lineage>
        <taxon>Bacteria</taxon>
        <taxon>Pseudomonadati</taxon>
        <taxon>Chlorobiota</taxon>
        <taxon>Chlorobiia</taxon>
        <taxon>Chlorobiales</taxon>
        <taxon>Chlorobiaceae</taxon>
        <taxon>Prosthecochloris</taxon>
    </lineage>
</organism>
<comment type="caution">
    <text evidence="1">The sequence shown here is derived from an EMBL/GenBank/DDBJ whole genome shotgun (WGS) entry which is preliminary data.</text>
</comment>
<dbReference type="Pfam" id="PF18506">
    <property type="entry name" value="RelB-like"/>
    <property type="match status" value="1"/>
</dbReference>
<keyword evidence="2" id="KW-1185">Reference proteome</keyword>
<sequence length="68" mass="7844">MISVKDFKPDYITDAKGQKRAVILPLKEYEELLEDLSDLAMVAERRDEPVIAHKKVMEELKRDGCLPD</sequence>
<proteinExistence type="predicted"/>
<name>A0A317TA82_9CHLB</name>
<evidence type="ECO:0000313" key="2">
    <source>
        <dbReference type="Proteomes" id="UP000246278"/>
    </source>
</evidence>
<gene>
    <name evidence="1" type="ORF">CR164_05800</name>
</gene>
<evidence type="ECO:0008006" key="3">
    <source>
        <dbReference type="Google" id="ProtNLM"/>
    </source>
</evidence>